<dbReference type="EMBL" id="UINC01004799">
    <property type="protein sequence ID" value="SVA16931.1"/>
    <property type="molecule type" value="Genomic_DNA"/>
</dbReference>
<keyword evidence="4" id="KW-0812">Transmembrane</keyword>
<dbReference type="PANTHER" id="PTHR35851">
    <property type="entry name" value="CELL DIVISION PROTEIN FTSQ"/>
    <property type="match status" value="1"/>
</dbReference>
<evidence type="ECO:0000259" key="7">
    <source>
        <dbReference type="Pfam" id="PF03799"/>
    </source>
</evidence>
<protein>
    <recommendedName>
        <fullName evidence="7">Cell division protein FtsQ/DivIB C-terminal domain-containing protein</fullName>
    </recommendedName>
</protein>
<dbReference type="InterPro" id="IPR026579">
    <property type="entry name" value="FtsQ"/>
</dbReference>
<keyword evidence="6" id="KW-0131">Cell cycle</keyword>
<evidence type="ECO:0000256" key="6">
    <source>
        <dbReference type="ARBA" id="ARBA00023306"/>
    </source>
</evidence>
<reference evidence="8" key="1">
    <citation type="submission" date="2018-05" db="EMBL/GenBank/DDBJ databases">
        <authorList>
            <person name="Lanie J.A."/>
            <person name="Ng W.-L."/>
            <person name="Kazmierczak K.M."/>
            <person name="Andrzejewski T.M."/>
            <person name="Davidsen T.M."/>
            <person name="Wayne K.J."/>
            <person name="Tettelin H."/>
            <person name="Glass J.I."/>
            <person name="Rusch D."/>
            <person name="Podicherti R."/>
            <person name="Tsui H.-C.T."/>
            <person name="Winkler M.E."/>
        </authorList>
    </citation>
    <scope>NUCLEOTIDE SEQUENCE</scope>
</reference>
<dbReference type="AlphaFoldDB" id="A0A381TN46"/>
<keyword evidence="1" id="KW-1003">Cell membrane</keyword>
<organism evidence="8">
    <name type="scientific">marine metagenome</name>
    <dbReference type="NCBI Taxonomy" id="408172"/>
    <lineage>
        <taxon>unclassified sequences</taxon>
        <taxon>metagenomes</taxon>
        <taxon>ecological metagenomes</taxon>
    </lineage>
</organism>
<evidence type="ECO:0000256" key="5">
    <source>
        <dbReference type="ARBA" id="ARBA00022989"/>
    </source>
</evidence>
<gene>
    <name evidence="8" type="ORF">METZ01_LOCUS69785</name>
</gene>
<evidence type="ECO:0000256" key="2">
    <source>
        <dbReference type="ARBA" id="ARBA00022519"/>
    </source>
</evidence>
<dbReference type="InterPro" id="IPR005548">
    <property type="entry name" value="Cell_div_FtsQ/DivIB_C"/>
</dbReference>
<keyword evidence="5" id="KW-0472">Membrane</keyword>
<dbReference type="PANTHER" id="PTHR35851:SF1">
    <property type="entry name" value="CELL DIVISION PROTEIN FTSQ"/>
    <property type="match status" value="1"/>
</dbReference>
<evidence type="ECO:0000313" key="8">
    <source>
        <dbReference type="EMBL" id="SVA16931.1"/>
    </source>
</evidence>
<evidence type="ECO:0000256" key="4">
    <source>
        <dbReference type="ARBA" id="ARBA00022692"/>
    </source>
</evidence>
<keyword evidence="3" id="KW-0132">Cell division</keyword>
<dbReference type="Pfam" id="PF03799">
    <property type="entry name" value="FtsQ_DivIB_C"/>
    <property type="match status" value="1"/>
</dbReference>
<dbReference type="InterPro" id="IPR045335">
    <property type="entry name" value="FtsQ_C_sf"/>
</dbReference>
<feature type="domain" description="Cell division protein FtsQ/DivIB C-terminal" evidence="7">
    <location>
        <begin position="25"/>
        <end position="149"/>
    </location>
</feature>
<dbReference type="Gene3D" id="3.40.50.11690">
    <property type="entry name" value="Cell division protein FtsQ/DivIB"/>
    <property type="match status" value="1"/>
</dbReference>
<sequence length="160" mass="18588">MFPRGLLIEITERQPIAMVNASPPMLLDRHGVLFPLRGSFGDYTLPVLSHFVAAENSYHKINNNQSKSMAEAKKILHFLADNHTRLFENISELRLNNYEDFEIILLEQPTKVVLGKNQHIKKLNVLLKFENQLQLLNKSITDYKILDLRYESQLVAQEWT</sequence>
<keyword evidence="2" id="KW-0997">Cell inner membrane</keyword>
<dbReference type="GO" id="GO:0090529">
    <property type="term" value="P:cell septum assembly"/>
    <property type="evidence" value="ECO:0007669"/>
    <property type="project" value="InterPro"/>
</dbReference>
<evidence type="ECO:0000256" key="3">
    <source>
        <dbReference type="ARBA" id="ARBA00022618"/>
    </source>
</evidence>
<proteinExistence type="predicted"/>
<name>A0A381TN46_9ZZZZ</name>
<evidence type="ECO:0000256" key="1">
    <source>
        <dbReference type="ARBA" id="ARBA00022475"/>
    </source>
</evidence>
<accession>A0A381TN46</accession>
<keyword evidence="5" id="KW-1133">Transmembrane helix</keyword>